<dbReference type="Proteomes" id="UP001434883">
    <property type="component" value="Unassembled WGS sequence"/>
</dbReference>
<reference evidence="1 2" key="1">
    <citation type="submission" date="2021-06" db="EMBL/GenBank/DDBJ databases">
        <authorList>
            <person name="Palmer J.M."/>
        </authorList>
    </citation>
    <scope>NUCLEOTIDE SEQUENCE [LARGE SCALE GENOMIC DNA]</scope>
    <source>
        <strain evidence="1 2">XC_2019</strain>
        <tissue evidence="1">Muscle</tissue>
    </source>
</reference>
<dbReference type="EMBL" id="JAHRIN010061348">
    <property type="protein sequence ID" value="MEQ2213258.1"/>
    <property type="molecule type" value="Genomic_DNA"/>
</dbReference>
<organism evidence="1 2">
    <name type="scientific">Xenoophorus captivus</name>
    <dbReference type="NCBI Taxonomy" id="1517983"/>
    <lineage>
        <taxon>Eukaryota</taxon>
        <taxon>Metazoa</taxon>
        <taxon>Chordata</taxon>
        <taxon>Craniata</taxon>
        <taxon>Vertebrata</taxon>
        <taxon>Euteleostomi</taxon>
        <taxon>Actinopterygii</taxon>
        <taxon>Neopterygii</taxon>
        <taxon>Teleostei</taxon>
        <taxon>Neoteleostei</taxon>
        <taxon>Acanthomorphata</taxon>
        <taxon>Ovalentaria</taxon>
        <taxon>Atherinomorphae</taxon>
        <taxon>Cyprinodontiformes</taxon>
        <taxon>Goodeidae</taxon>
        <taxon>Xenoophorus</taxon>
    </lineage>
</organism>
<comment type="caution">
    <text evidence="1">The sequence shown here is derived from an EMBL/GenBank/DDBJ whole genome shotgun (WGS) entry which is preliminary data.</text>
</comment>
<sequence>MFADLQSDQSLGNMEAQLPPKIFYWLEVWRLARPLQDLEMFLLSSQGNFLVALAVCSGHCHAGRPRDDPSSVFSHVNGPGLELLKLGEPMRSAGFYSMTA</sequence>
<protein>
    <submittedName>
        <fullName evidence="1">Uncharacterized protein</fullName>
    </submittedName>
</protein>
<evidence type="ECO:0000313" key="2">
    <source>
        <dbReference type="Proteomes" id="UP001434883"/>
    </source>
</evidence>
<proteinExistence type="predicted"/>
<gene>
    <name evidence="1" type="ORF">XENOCAPTIV_011944</name>
</gene>
<name>A0ABV0RYH9_9TELE</name>
<accession>A0ABV0RYH9</accession>
<keyword evidence="2" id="KW-1185">Reference proteome</keyword>
<evidence type="ECO:0000313" key="1">
    <source>
        <dbReference type="EMBL" id="MEQ2213258.1"/>
    </source>
</evidence>